<dbReference type="AlphaFoldDB" id="A0A139X867"/>
<dbReference type="Pfam" id="PF12261">
    <property type="entry name" value="T_hemolysin"/>
    <property type="match status" value="1"/>
</dbReference>
<comment type="caution">
    <text evidence="1">The sequence shown here is derived from an EMBL/GenBank/DDBJ whole genome shotgun (WGS) entry which is preliminary data.</text>
</comment>
<dbReference type="EMBL" id="ANNX02000026">
    <property type="protein sequence ID" value="KYC40901.1"/>
    <property type="molecule type" value="Genomic_DNA"/>
</dbReference>
<evidence type="ECO:0000313" key="1">
    <source>
        <dbReference type="EMBL" id="KYC40901.1"/>
    </source>
</evidence>
<dbReference type="InterPro" id="IPR022050">
    <property type="entry name" value="T_hemolysin"/>
</dbReference>
<evidence type="ECO:0000313" key="2">
    <source>
        <dbReference type="Proteomes" id="UP000076925"/>
    </source>
</evidence>
<organism evidence="1 2">
    <name type="scientific">Scytonema hofmannii PCC 7110</name>
    <dbReference type="NCBI Taxonomy" id="128403"/>
    <lineage>
        <taxon>Bacteria</taxon>
        <taxon>Bacillati</taxon>
        <taxon>Cyanobacteriota</taxon>
        <taxon>Cyanophyceae</taxon>
        <taxon>Nostocales</taxon>
        <taxon>Scytonemataceae</taxon>
        <taxon>Scytonema</taxon>
    </lineage>
</organism>
<gene>
    <name evidence="1" type="ORF">WA1_25115</name>
</gene>
<accession>A0A139X867</accession>
<dbReference type="RefSeq" id="WP_017739777.1">
    <property type="nucleotide sequence ID" value="NZ_KQ976354.1"/>
</dbReference>
<keyword evidence="2" id="KW-1185">Reference proteome</keyword>
<proteinExistence type="predicted"/>
<dbReference type="OrthoDB" id="9811483at2"/>
<reference evidence="1 2" key="1">
    <citation type="journal article" date="2013" name="Genome Biol. Evol.">
        <title>Genomes of Stigonematalean cyanobacteria (subsection V) and the evolution of oxygenic photosynthesis from prokaryotes to plastids.</title>
        <authorList>
            <person name="Dagan T."/>
            <person name="Roettger M."/>
            <person name="Stucken K."/>
            <person name="Landan G."/>
            <person name="Koch R."/>
            <person name="Major P."/>
            <person name="Gould S.B."/>
            <person name="Goremykin V.V."/>
            <person name="Rippka R."/>
            <person name="Tandeau de Marsac N."/>
            <person name="Gugger M."/>
            <person name="Lockhart P.J."/>
            <person name="Allen J.F."/>
            <person name="Brune I."/>
            <person name="Maus I."/>
            <person name="Puhler A."/>
            <person name="Martin W.F."/>
        </authorList>
    </citation>
    <scope>NUCLEOTIDE SEQUENCE [LARGE SCALE GENOMIC DNA]</scope>
    <source>
        <strain evidence="1 2">PCC 7110</strain>
    </source>
</reference>
<protein>
    <recommendedName>
        <fullName evidence="3">Thermostable hemolysin</fullName>
    </recommendedName>
</protein>
<name>A0A139X867_9CYAN</name>
<evidence type="ECO:0008006" key="3">
    <source>
        <dbReference type="Google" id="ProtNLM"/>
    </source>
</evidence>
<dbReference type="STRING" id="128403.WA1_25115"/>
<dbReference type="Proteomes" id="UP000076925">
    <property type="component" value="Unassembled WGS sequence"/>
</dbReference>
<sequence>MKIKIVTRNSKDWNKALNLVTQKYKHTFGADVLPNPDYFVVCVLSSEFSDRDTQIVACAGMTFSSKASFFSEQYLDEPIERIVSRFEGKTVSRNKIVEIGSLASVQNKIGIELVKIVPIITWCMGKEYIFCTVTKQIRRIFDCMELHFEPIQLSEYGRLGESAKEQWGNYYDNLPKTGFIRLSQISSLFSKNTGRYHFSNLEIALTDITQIKASKTTIKAVVSNASL</sequence>